<evidence type="ECO:0000259" key="4">
    <source>
        <dbReference type="PROSITE" id="PS50956"/>
    </source>
</evidence>
<dbReference type="SMART" id="SM00344">
    <property type="entry name" value="HTH_ASNC"/>
    <property type="match status" value="1"/>
</dbReference>
<evidence type="ECO:0000256" key="2">
    <source>
        <dbReference type="ARBA" id="ARBA00023125"/>
    </source>
</evidence>
<dbReference type="InterPro" id="IPR036390">
    <property type="entry name" value="WH_DNA-bd_sf"/>
</dbReference>
<dbReference type="AlphaFoldDB" id="D6TYT4"/>
<dbReference type="InterPro" id="IPR011991">
    <property type="entry name" value="ArsR-like_HTH"/>
</dbReference>
<dbReference type="GO" id="GO:0043565">
    <property type="term" value="F:sequence-specific DNA binding"/>
    <property type="evidence" value="ECO:0007669"/>
    <property type="project" value="InterPro"/>
</dbReference>
<reference evidence="5 6" key="1">
    <citation type="journal article" date="2011" name="Stand. Genomic Sci.">
        <title>Non-contiguous finished genome sequence and contextual data of the filamentous soil bacterium Ktedonobacter racemifer type strain (SOSP1-21).</title>
        <authorList>
            <person name="Chang Y.J."/>
            <person name="Land M."/>
            <person name="Hauser L."/>
            <person name="Chertkov O."/>
            <person name="Del Rio T.G."/>
            <person name="Nolan M."/>
            <person name="Copeland A."/>
            <person name="Tice H."/>
            <person name="Cheng J.F."/>
            <person name="Lucas S."/>
            <person name="Han C."/>
            <person name="Goodwin L."/>
            <person name="Pitluck S."/>
            <person name="Ivanova N."/>
            <person name="Ovchinikova G."/>
            <person name="Pati A."/>
            <person name="Chen A."/>
            <person name="Palaniappan K."/>
            <person name="Mavromatis K."/>
            <person name="Liolios K."/>
            <person name="Brettin T."/>
            <person name="Fiebig A."/>
            <person name="Rohde M."/>
            <person name="Abt B."/>
            <person name="Goker M."/>
            <person name="Detter J.C."/>
            <person name="Woyke T."/>
            <person name="Bristow J."/>
            <person name="Eisen J.A."/>
            <person name="Markowitz V."/>
            <person name="Hugenholtz P."/>
            <person name="Kyrpides N.C."/>
            <person name="Klenk H.P."/>
            <person name="Lapidus A."/>
        </authorList>
    </citation>
    <scope>NUCLEOTIDE SEQUENCE [LARGE SCALE GENOMIC DNA]</scope>
    <source>
        <strain evidence="6">DSM 44963</strain>
    </source>
</reference>
<keyword evidence="6" id="KW-1185">Reference proteome</keyword>
<gene>
    <name evidence="5" type="ORF">Krac_6327</name>
</gene>
<sequence>MALETKKILDETNWQLIEALQQNARLSYSELGQRVGLTAPAVAERMRKMEEQGIIRGYRAEVDLAQLGLPIVALVRLVPAADFTVGA</sequence>
<dbReference type="eggNOG" id="COG1522">
    <property type="taxonomic scope" value="Bacteria"/>
</dbReference>
<evidence type="ECO:0000313" key="5">
    <source>
        <dbReference type="EMBL" id="EFH85159.1"/>
    </source>
</evidence>
<keyword evidence="1" id="KW-0805">Transcription regulation</keyword>
<dbReference type="Proteomes" id="UP000004508">
    <property type="component" value="Unassembled WGS sequence"/>
</dbReference>
<dbReference type="InParanoid" id="D6TYT4"/>
<feature type="domain" description="HTH asnC-type" evidence="4">
    <location>
        <begin position="9"/>
        <end position="70"/>
    </location>
</feature>
<comment type="caution">
    <text evidence="5">The sequence shown here is derived from an EMBL/GenBank/DDBJ whole genome shotgun (WGS) entry which is preliminary data.</text>
</comment>
<dbReference type="Pfam" id="PF13404">
    <property type="entry name" value="HTH_AsnC-type"/>
    <property type="match status" value="1"/>
</dbReference>
<dbReference type="PANTHER" id="PTHR30154:SF53">
    <property type="entry name" value="HTH-TYPE TRANSCRIPTIONAL REGULATOR LRPC"/>
    <property type="match status" value="1"/>
</dbReference>
<name>D6TYT4_KTERA</name>
<dbReference type="GO" id="GO:0043200">
    <property type="term" value="P:response to amino acid"/>
    <property type="evidence" value="ECO:0007669"/>
    <property type="project" value="TreeGrafter"/>
</dbReference>
<dbReference type="InterPro" id="IPR036388">
    <property type="entry name" value="WH-like_DNA-bd_sf"/>
</dbReference>
<organism evidence="5 6">
    <name type="scientific">Ktedonobacter racemifer DSM 44963</name>
    <dbReference type="NCBI Taxonomy" id="485913"/>
    <lineage>
        <taxon>Bacteria</taxon>
        <taxon>Bacillati</taxon>
        <taxon>Chloroflexota</taxon>
        <taxon>Ktedonobacteria</taxon>
        <taxon>Ktedonobacterales</taxon>
        <taxon>Ktedonobacteraceae</taxon>
        <taxon>Ktedonobacter</taxon>
    </lineage>
</organism>
<evidence type="ECO:0000256" key="1">
    <source>
        <dbReference type="ARBA" id="ARBA00023015"/>
    </source>
</evidence>
<dbReference type="Gene3D" id="1.10.10.10">
    <property type="entry name" value="Winged helix-like DNA-binding domain superfamily/Winged helix DNA-binding domain"/>
    <property type="match status" value="1"/>
</dbReference>
<dbReference type="FunFam" id="1.10.10.10:FF:000186">
    <property type="entry name" value="AsnC family transcriptional regulator"/>
    <property type="match status" value="1"/>
</dbReference>
<dbReference type="RefSeq" id="WP_007917226.1">
    <property type="nucleotide sequence ID" value="NZ_ADVG01000003.1"/>
</dbReference>
<dbReference type="SUPFAM" id="SSF46785">
    <property type="entry name" value="Winged helix' DNA-binding domain"/>
    <property type="match status" value="1"/>
</dbReference>
<dbReference type="STRING" id="485913.Krac_6327"/>
<dbReference type="InterPro" id="IPR000485">
    <property type="entry name" value="AsnC-type_HTH_dom"/>
</dbReference>
<keyword evidence="2" id="KW-0238">DNA-binding</keyword>
<keyword evidence="3" id="KW-0804">Transcription</keyword>
<evidence type="ECO:0000256" key="3">
    <source>
        <dbReference type="ARBA" id="ARBA00023163"/>
    </source>
</evidence>
<dbReference type="CDD" id="cd00090">
    <property type="entry name" value="HTH_ARSR"/>
    <property type="match status" value="1"/>
</dbReference>
<dbReference type="PANTHER" id="PTHR30154">
    <property type="entry name" value="LEUCINE-RESPONSIVE REGULATORY PROTEIN"/>
    <property type="match status" value="1"/>
</dbReference>
<proteinExistence type="predicted"/>
<dbReference type="PROSITE" id="PS50956">
    <property type="entry name" value="HTH_ASNC_2"/>
    <property type="match status" value="1"/>
</dbReference>
<dbReference type="GO" id="GO:0005829">
    <property type="term" value="C:cytosol"/>
    <property type="evidence" value="ECO:0007669"/>
    <property type="project" value="TreeGrafter"/>
</dbReference>
<dbReference type="InterPro" id="IPR019888">
    <property type="entry name" value="Tscrpt_reg_AsnC-like"/>
</dbReference>
<accession>D6TYT4</accession>
<dbReference type="PRINTS" id="PR00033">
    <property type="entry name" value="HTHASNC"/>
</dbReference>
<evidence type="ECO:0000313" key="6">
    <source>
        <dbReference type="Proteomes" id="UP000004508"/>
    </source>
</evidence>
<dbReference type="EMBL" id="ADVG01000003">
    <property type="protein sequence ID" value="EFH85159.1"/>
    <property type="molecule type" value="Genomic_DNA"/>
</dbReference>
<protein>
    <submittedName>
        <fullName evidence="5">Putative transcriptional regulator, AsnC family</fullName>
    </submittedName>
</protein>